<name>A0A0T5XB03_9BACT</name>
<sequence>MKTYPIGLVPGPVSVPRDIREVYTVDFGKALDVLQEILNN</sequence>
<evidence type="ECO:0000313" key="1">
    <source>
        <dbReference type="EMBL" id="KRT35536.1"/>
    </source>
</evidence>
<dbReference type="Proteomes" id="UP000005273">
    <property type="component" value="Unassembled WGS sequence"/>
</dbReference>
<proteinExistence type="predicted"/>
<dbReference type="RefSeq" id="WP_009201759.1">
    <property type="nucleotide sequence ID" value="NZ_ACJX03000001.1"/>
</dbReference>
<gene>
    <name evidence="1" type="ORF">HMPREF1705_04668</name>
</gene>
<comment type="caution">
    <text evidence="1">The sequence shown here is derived from an EMBL/GenBank/DDBJ whole genome shotgun (WGS) entry which is preliminary data.</text>
</comment>
<accession>A0A0T5XB03</accession>
<dbReference type="EMBL" id="ACJX03000001">
    <property type="protein sequence ID" value="KRT35536.1"/>
    <property type="molecule type" value="Genomic_DNA"/>
</dbReference>
<dbReference type="AlphaFoldDB" id="A0A0T5XB03"/>
<keyword evidence="2" id="KW-1185">Reference proteome</keyword>
<dbReference type="STRING" id="592015.HMPREF1705_04668"/>
<evidence type="ECO:0000313" key="2">
    <source>
        <dbReference type="Proteomes" id="UP000005273"/>
    </source>
</evidence>
<reference evidence="2" key="1">
    <citation type="submission" date="2012-09" db="EMBL/GenBank/DDBJ databases">
        <authorList>
            <person name="Weinstock G."/>
            <person name="Sodergren E."/>
            <person name="Clifton S."/>
            <person name="Fulton L."/>
            <person name="Fulton B."/>
            <person name="Courtney L."/>
            <person name="Fronick C."/>
            <person name="Harrison M."/>
            <person name="Strong C."/>
            <person name="Farmer C."/>
            <person name="Delehaunty K."/>
            <person name="Markovic C."/>
            <person name="Hall O."/>
            <person name="Minx P."/>
            <person name="Tomlinson C."/>
            <person name="Mitreva M."/>
            <person name="Nelson J."/>
            <person name="Hou S."/>
            <person name="Wollam A."/>
            <person name="Pepin K.H."/>
            <person name="Johnson M."/>
            <person name="Bhonagiri V."/>
            <person name="Nash W.E."/>
            <person name="Suruliraj S."/>
            <person name="Warren W."/>
            <person name="Chinwalla A."/>
            <person name="Mardis E.R."/>
            <person name="Wilson R.K."/>
        </authorList>
    </citation>
    <scope>NUCLEOTIDE SEQUENCE [LARGE SCALE GENOMIC DNA]</scope>
    <source>
        <strain evidence="2">OS1</strain>
    </source>
</reference>
<protein>
    <submittedName>
        <fullName evidence="1">Uncharacterized protein</fullName>
    </submittedName>
</protein>
<organism evidence="1 2">
    <name type="scientific">Acetomicrobium hydrogeniformans ATCC BAA-1850</name>
    <dbReference type="NCBI Taxonomy" id="592015"/>
    <lineage>
        <taxon>Bacteria</taxon>
        <taxon>Thermotogati</taxon>
        <taxon>Synergistota</taxon>
        <taxon>Synergistia</taxon>
        <taxon>Synergistales</taxon>
        <taxon>Acetomicrobiaceae</taxon>
        <taxon>Acetomicrobium</taxon>
    </lineage>
</organism>